<evidence type="ECO:0000313" key="1">
    <source>
        <dbReference type="EMBL" id="MRY60706.1"/>
    </source>
</evidence>
<reference evidence="1 2" key="1">
    <citation type="journal article" date="2019" name="Nat. Med.">
        <title>A library of human gut bacterial isolates paired with longitudinal multiomics data enables mechanistic microbiome research.</title>
        <authorList>
            <person name="Poyet M."/>
            <person name="Groussin M."/>
            <person name="Gibbons S.M."/>
            <person name="Avila-Pacheco J."/>
            <person name="Jiang X."/>
            <person name="Kearney S.M."/>
            <person name="Perrotta A.R."/>
            <person name="Berdy B."/>
            <person name="Zhao S."/>
            <person name="Lieberman T.D."/>
            <person name="Swanson P.K."/>
            <person name="Smith M."/>
            <person name="Roesemann S."/>
            <person name="Alexander J.E."/>
            <person name="Rich S.A."/>
            <person name="Livny J."/>
            <person name="Vlamakis H."/>
            <person name="Clish C."/>
            <person name="Bullock K."/>
            <person name="Deik A."/>
            <person name="Scott J."/>
            <person name="Pierce K.A."/>
            <person name="Xavier R.J."/>
            <person name="Alm E.J."/>
        </authorList>
    </citation>
    <scope>NUCLEOTIDE SEQUENCE [LARGE SCALE GENOMIC DNA]</scope>
    <source>
        <strain evidence="1 2">BIOML-A41</strain>
    </source>
</reference>
<dbReference type="RefSeq" id="WP_154398382.1">
    <property type="nucleotide sequence ID" value="NZ_WKLT01000098.1"/>
</dbReference>
<dbReference type="Proteomes" id="UP000463337">
    <property type="component" value="Unassembled WGS sequence"/>
</dbReference>
<evidence type="ECO:0000313" key="2">
    <source>
        <dbReference type="Proteomes" id="UP000463337"/>
    </source>
</evidence>
<dbReference type="AlphaFoldDB" id="A0A7K0GNJ1"/>
<accession>A0A7K0GNJ1</accession>
<feature type="non-terminal residue" evidence="1">
    <location>
        <position position="332"/>
    </location>
</feature>
<sequence length="332" mass="36830">MNDYIDEEKDGLAVFVVGDKNNGEKLMQLCFSVPSDEKQNADWFTRFYKDGKWHTRRPPYFMTQKEVEGLLKYKFQHVEENMKRLRYARKERPFGNGFRHGTVKATPHSDAPETTGVGNTDGGFIISIDAGAETVIVNDGGLNAPGNSFSVGAIYGTPPLGGFAGTTSPTSNLYLDFSAPFGVLFGDEFLLGVGGGGGRLFGNDGRWGFDFNRRHKHGELSYELSMLTGIHWYNHAIPGSTISALNMRSAFDVRGSSRQIEPVDTRKSVPSHGCEFVMVSVGRADVLAGRSAEEIIKDLEQNMSYWLYGYVNIVMKIPLFDLTDEQYSVATE</sequence>
<name>A0A7K0GNJ1_PARDI</name>
<comment type="caution">
    <text evidence="1">The sequence shown here is derived from an EMBL/GenBank/DDBJ whole genome shotgun (WGS) entry which is preliminary data.</text>
</comment>
<protein>
    <submittedName>
        <fullName evidence="1">Uncharacterized protein</fullName>
    </submittedName>
</protein>
<proteinExistence type="predicted"/>
<gene>
    <name evidence="1" type="ORF">GKD59_23055</name>
</gene>
<dbReference type="EMBL" id="WKLT01000098">
    <property type="protein sequence ID" value="MRY60706.1"/>
    <property type="molecule type" value="Genomic_DNA"/>
</dbReference>
<organism evidence="1 2">
    <name type="scientific">Parabacteroides distasonis</name>
    <dbReference type="NCBI Taxonomy" id="823"/>
    <lineage>
        <taxon>Bacteria</taxon>
        <taxon>Pseudomonadati</taxon>
        <taxon>Bacteroidota</taxon>
        <taxon>Bacteroidia</taxon>
        <taxon>Bacteroidales</taxon>
        <taxon>Tannerellaceae</taxon>
        <taxon>Parabacteroides</taxon>
    </lineage>
</organism>